<reference evidence="4 5" key="1">
    <citation type="submission" date="2017-11" db="EMBL/GenBank/DDBJ databases">
        <title>Animal gut microbial communities from fecal samples from Wisconsin, USA.</title>
        <authorList>
            <person name="Neumann A."/>
        </authorList>
    </citation>
    <scope>NUCLEOTIDE SEQUENCE [LARGE SCALE GENOMIC DNA]</scope>
    <source>
        <strain evidence="4 5">UWS3</strain>
    </source>
</reference>
<dbReference type="PROSITE" id="PS50005">
    <property type="entry name" value="TPR"/>
    <property type="match status" value="1"/>
</dbReference>
<proteinExistence type="predicted"/>
<evidence type="ECO:0008006" key="6">
    <source>
        <dbReference type="Google" id="ProtNLM"/>
    </source>
</evidence>
<dbReference type="Proteomes" id="UP000231134">
    <property type="component" value="Unassembled WGS sequence"/>
</dbReference>
<dbReference type="Gene3D" id="1.25.40.10">
    <property type="entry name" value="Tetratricopeptide repeat domain"/>
    <property type="match status" value="2"/>
</dbReference>
<comment type="caution">
    <text evidence="4">The sequence shown here is derived from an EMBL/GenBank/DDBJ whole genome shotgun (WGS) entry which is preliminary data.</text>
</comment>
<keyword evidence="2" id="KW-0175">Coiled coil</keyword>
<feature type="region of interest" description="Disordered" evidence="3">
    <location>
        <begin position="374"/>
        <end position="704"/>
    </location>
</feature>
<feature type="compositionally biased region" description="Low complexity" evidence="3">
    <location>
        <begin position="588"/>
        <end position="608"/>
    </location>
</feature>
<organism evidence="4 5">
    <name type="scientific">Hallerella succinigenes</name>
    <dbReference type="NCBI Taxonomy" id="1896222"/>
    <lineage>
        <taxon>Bacteria</taxon>
        <taxon>Pseudomonadati</taxon>
        <taxon>Fibrobacterota</taxon>
        <taxon>Fibrobacteria</taxon>
        <taxon>Fibrobacterales</taxon>
        <taxon>Fibrobacteraceae</taxon>
        <taxon>Hallerella</taxon>
    </lineage>
</organism>
<gene>
    <name evidence="4" type="ORF">BGX16_0499</name>
</gene>
<feature type="coiled-coil region" evidence="2">
    <location>
        <begin position="776"/>
        <end position="803"/>
    </location>
</feature>
<dbReference type="OrthoDB" id="9773829at2"/>
<evidence type="ECO:0000256" key="3">
    <source>
        <dbReference type="SAM" id="MobiDB-lite"/>
    </source>
</evidence>
<evidence type="ECO:0000313" key="4">
    <source>
        <dbReference type="EMBL" id="PJJ40569.1"/>
    </source>
</evidence>
<accession>A0A2M9A4E7</accession>
<feature type="compositionally biased region" description="Low complexity" evidence="3">
    <location>
        <begin position="331"/>
        <end position="358"/>
    </location>
</feature>
<dbReference type="EMBL" id="PGEX01000001">
    <property type="protein sequence ID" value="PJJ40569.1"/>
    <property type="molecule type" value="Genomic_DNA"/>
</dbReference>
<keyword evidence="5" id="KW-1185">Reference proteome</keyword>
<dbReference type="RefSeq" id="WP_100424640.1">
    <property type="nucleotide sequence ID" value="NZ_PGEX01000001.1"/>
</dbReference>
<feature type="repeat" description="TPR" evidence="1">
    <location>
        <begin position="750"/>
        <end position="783"/>
    </location>
</feature>
<keyword evidence="1" id="KW-0802">TPR repeat</keyword>
<dbReference type="AlphaFoldDB" id="A0A2M9A4E7"/>
<feature type="compositionally biased region" description="Low complexity" evidence="3">
    <location>
        <begin position="672"/>
        <end position="685"/>
    </location>
</feature>
<feature type="compositionally biased region" description="Low complexity" evidence="3">
    <location>
        <begin position="190"/>
        <end position="201"/>
    </location>
</feature>
<dbReference type="InterPro" id="IPR019734">
    <property type="entry name" value="TPR_rpt"/>
</dbReference>
<feature type="region of interest" description="Disordered" evidence="3">
    <location>
        <begin position="331"/>
        <end position="359"/>
    </location>
</feature>
<feature type="region of interest" description="Disordered" evidence="3">
    <location>
        <begin position="185"/>
        <end position="217"/>
    </location>
</feature>
<name>A0A2M9A4E7_9BACT</name>
<dbReference type="InterPro" id="IPR011990">
    <property type="entry name" value="TPR-like_helical_dom_sf"/>
</dbReference>
<dbReference type="SUPFAM" id="SSF48452">
    <property type="entry name" value="TPR-like"/>
    <property type="match status" value="1"/>
</dbReference>
<protein>
    <recommendedName>
        <fullName evidence="6">Tetratricopeptide repeat protein</fullName>
    </recommendedName>
</protein>
<feature type="compositionally biased region" description="Low complexity" evidence="3">
    <location>
        <begin position="420"/>
        <end position="438"/>
    </location>
</feature>
<evidence type="ECO:0000256" key="1">
    <source>
        <dbReference type="PROSITE-ProRule" id="PRU00339"/>
    </source>
</evidence>
<evidence type="ECO:0000313" key="5">
    <source>
        <dbReference type="Proteomes" id="UP000231134"/>
    </source>
</evidence>
<evidence type="ECO:0000256" key="2">
    <source>
        <dbReference type="SAM" id="Coils"/>
    </source>
</evidence>
<feature type="compositionally biased region" description="Low complexity" evidence="3">
    <location>
        <begin position="504"/>
        <end position="524"/>
    </location>
</feature>
<sequence>MATTVDSLRKAIGKKKQSQAFAWLADLMRLSGDLDGALQCVRSGLQDFPESVEGHLVLSKILEEKQDLDGVVEACEAVLSRNPYCLSALRRLGDVFATKGDKGNRNYYYQLLHDLDPLDPFWKEEYAPQIDMASMAQDMTLGAAGVATAATAEQPSLDEILKDEPLDLGGESLFEKASETIAPKAEDEVSVAVEESPVAEAPADETAAEGSQTSEDDPFSALASLIPADEEKDAEVSFDDLEHSLDDAIAGFAPTDTTKDQFPMDEIDGNDVNSALTGIFGASEMEESAPTAPAVKEAPAVEEKAQSLSDAFDDIFGEDELPEEFVPSKPAAPVAEASPAVAAAPTAEPAAEENPTTSDVLNLDEALPTLEAASATKTEESLETSVESSFDTLFGKDDDDLPLEGGFEKSSSADVELSKAASPAVAAAPTAEPVAEENPATDDVLNLDEALPTLEAAPATKTEESLETSVESSFDTLFGKDDDDLPLEGGFEKSSSADVELSKAASPADAEAPTAEPVAEENPATGDVLNLDEALPTLEAASATKTEESLETSVESSFDTLFGKDDDDLPLEGGFEKSSSADVELPKAESPAVAEAPTAEPAAEENPATGDVLNLDEALPTLEAASATKTEESLETSVESSFDTLFGKDDDDLPLEGGFEKSSTADEELPKAASPADAEAPTAEPVAEETLETSVESSFDNLFGKDSDDELSLDELKLDEDVPAVEGSVNSSFDSIFGKDSDDALLEDPTTSTRTLAEIYFGQGVYDEAIKIYKDLLRKDSDNAELKQRLAEIEKIRDNKNLN</sequence>